<organism evidence="1">
    <name type="scientific">mine drainage metagenome</name>
    <dbReference type="NCBI Taxonomy" id="410659"/>
    <lineage>
        <taxon>unclassified sequences</taxon>
        <taxon>metagenomes</taxon>
        <taxon>ecological metagenomes</taxon>
    </lineage>
</organism>
<evidence type="ECO:0000313" key="1">
    <source>
        <dbReference type="EMBL" id="CBI08677.1"/>
    </source>
</evidence>
<reference evidence="1" key="1">
    <citation type="submission" date="2009-10" db="EMBL/GenBank/DDBJ databases">
        <title>Diversity of trophic interactions inside an arsenic-rich microbial ecosystem.</title>
        <authorList>
            <person name="Bertin P.N."/>
            <person name="Heinrich-Salmeron A."/>
            <person name="Pelletier E."/>
            <person name="Goulhen-Chollet F."/>
            <person name="Arsene-Ploetze F."/>
            <person name="Gallien S."/>
            <person name="Calteau A."/>
            <person name="Vallenet D."/>
            <person name="Casiot C."/>
            <person name="Chane-Woon-Ming B."/>
            <person name="Giloteaux L."/>
            <person name="Barakat M."/>
            <person name="Bonnefoy V."/>
            <person name="Bruneel O."/>
            <person name="Chandler M."/>
            <person name="Cleiss J."/>
            <person name="Duran R."/>
            <person name="Elbaz-Poulichet F."/>
            <person name="Fonknechten N."/>
            <person name="Lauga B."/>
            <person name="Mornico D."/>
            <person name="Ortet P."/>
            <person name="Schaeffer C."/>
            <person name="Siguier P."/>
            <person name="Alexander Thil Smith A."/>
            <person name="Van Dorsselaer A."/>
            <person name="Weissenbach J."/>
            <person name="Medigue C."/>
            <person name="Le Paslier D."/>
        </authorList>
    </citation>
    <scope>NUCLEOTIDE SEQUENCE</scope>
</reference>
<name>E6QN56_9ZZZZ</name>
<dbReference type="EMBL" id="CABQ01000247">
    <property type="protein sequence ID" value="CBI08677.1"/>
    <property type="molecule type" value="Genomic_DNA"/>
</dbReference>
<gene>
    <name evidence="1" type="ORF">CARN6_2165</name>
</gene>
<protein>
    <submittedName>
        <fullName evidence="1">Uncharacterized protein</fullName>
    </submittedName>
</protein>
<sequence>MKAFDGDQAAGFRGRFKQRGAKLFEACVVLALDGTDGGHGFRPGFALGRLYSLQPRLSAEGFLRAIWTR</sequence>
<accession>E6QN56</accession>
<comment type="caution">
    <text evidence="1">The sequence shown here is derived from an EMBL/GenBank/DDBJ whole genome shotgun (WGS) entry which is preliminary data.</text>
</comment>
<proteinExistence type="predicted"/>
<dbReference type="AlphaFoldDB" id="E6QN56"/>